<dbReference type="CDD" id="cd00156">
    <property type="entry name" value="REC"/>
    <property type="match status" value="1"/>
</dbReference>
<feature type="domain" description="Histidine kinase" evidence="10">
    <location>
        <begin position="385"/>
        <end position="602"/>
    </location>
</feature>
<dbReference type="SUPFAM" id="SSF47384">
    <property type="entry name" value="Homodimeric domain of signal transducing histidine kinase"/>
    <property type="match status" value="1"/>
</dbReference>
<comment type="caution">
    <text evidence="12">The sequence shown here is derived from an EMBL/GenBank/DDBJ whole genome shotgun (WGS) entry which is preliminary data.</text>
</comment>
<dbReference type="SMART" id="SM00388">
    <property type="entry name" value="HisKA"/>
    <property type="match status" value="1"/>
</dbReference>
<keyword evidence="7" id="KW-0902">Two-component regulatory system</keyword>
<dbReference type="PANTHER" id="PTHR43047:SF72">
    <property type="entry name" value="OSMOSENSING HISTIDINE PROTEIN KINASE SLN1"/>
    <property type="match status" value="1"/>
</dbReference>
<keyword evidence="6" id="KW-0418">Kinase</keyword>
<proteinExistence type="predicted"/>
<dbReference type="Gene3D" id="1.10.287.130">
    <property type="match status" value="1"/>
</dbReference>
<evidence type="ECO:0000256" key="2">
    <source>
        <dbReference type="ARBA" id="ARBA00004236"/>
    </source>
</evidence>
<dbReference type="SUPFAM" id="SSF52172">
    <property type="entry name" value="CheY-like"/>
    <property type="match status" value="2"/>
</dbReference>
<dbReference type="Gene3D" id="3.30.450.40">
    <property type="match status" value="1"/>
</dbReference>
<dbReference type="InterPro" id="IPR029016">
    <property type="entry name" value="GAF-like_dom_sf"/>
</dbReference>
<dbReference type="PANTHER" id="PTHR43047">
    <property type="entry name" value="TWO-COMPONENT HISTIDINE PROTEIN KINASE"/>
    <property type="match status" value="1"/>
</dbReference>
<dbReference type="SUPFAM" id="SSF55781">
    <property type="entry name" value="GAF domain-like"/>
    <property type="match status" value="1"/>
</dbReference>
<feature type="transmembrane region" description="Helical" evidence="9">
    <location>
        <begin position="6"/>
        <end position="26"/>
    </location>
</feature>
<keyword evidence="4 8" id="KW-0597">Phosphoprotein</keyword>
<gene>
    <name evidence="12" type="ORF">ACFQ5G_27915</name>
</gene>
<feature type="transmembrane region" description="Helical" evidence="9">
    <location>
        <begin position="94"/>
        <end position="113"/>
    </location>
</feature>
<evidence type="ECO:0000313" key="13">
    <source>
        <dbReference type="Proteomes" id="UP001597183"/>
    </source>
</evidence>
<evidence type="ECO:0000256" key="6">
    <source>
        <dbReference type="ARBA" id="ARBA00022777"/>
    </source>
</evidence>
<dbReference type="PROSITE" id="PS50109">
    <property type="entry name" value="HIS_KIN"/>
    <property type="match status" value="1"/>
</dbReference>
<dbReference type="EC" id="2.7.13.3" evidence="3"/>
<evidence type="ECO:0000256" key="7">
    <source>
        <dbReference type="ARBA" id="ARBA00023012"/>
    </source>
</evidence>
<keyword evidence="9" id="KW-0472">Membrane</keyword>
<dbReference type="InterPro" id="IPR005467">
    <property type="entry name" value="His_kinase_dom"/>
</dbReference>
<evidence type="ECO:0000259" key="10">
    <source>
        <dbReference type="PROSITE" id="PS50109"/>
    </source>
</evidence>
<evidence type="ECO:0000256" key="1">
    <source>
        <dbReference type="ARBA" id="ARBA00000085"/>
    </source>
</evidence>
<keyword evidence="9" id="KW-1133">Transmembrane helix</keyword>
<sequence>MSVEWSRLVLLAAEVTFVVLFLRALLGFLRRRDPLRRDVALVFAPFVLVVCIDMARMAQGTLPRWQNAIGAAAILAQPYLTLRLAGRLRSVPRALTAAVLVGYLTLLVPIVVLPLPLPPPVRTPAVLYFLAVELIAAALLFGEARTRTGANRARLMTAAGATVAFGCVILLRGRSGDTALRAASVALALISALGYLIAFQPPRWLRRAFAAAAAQLVTERLLRAPADSPEQVWQTYAEIMRDQTGADAVAVLLHKTDEGYGRIAYSGPGRPGDGPIEADLDRLARHRAPVRMRDGGPGLVAHFGDGLADDFLRVLRMRVPPDVEGAVLLFNRHRNLFSEDDLRLLADLGGQAGLLAERQAITAELSASVAALTRASQAKSDFLANMSHELRTPLNAIIGFSDLMRLEEPEGDRRRVPAEWVDHVHSSGRHLLGLINDILDLTKVESGRLELRLAPVRVDTTIEDLLTGLAPLFTGKRLAIRADLAPVTVLADRLRFRQIVENLVSNAIKFTPDDGNVTVTARAAGDRVRIVVADTGVGIATADLERVFEEFQQAGDPDRRHSGTGLGLALTRRLVVAHDGVISLASEPGRGSEFTVELPAASIAASAAHPGTGPYVLLIEDDPQSAELMSTQLGNAGYRVEVAGTGESGLALARERRPDAVVLDVTLPGIDGWEVLRRFKGDHRLAGIPVFFASILDEAPTGIALGAQDWFVKPVEQSALLSALTNAIAARPAPRVLLVDHDDEARRAIAEGLRAGGADVVACADARDGLARSRTGEFDLIVCDLQSPEEDGFSLLAAIEQDPAGRHTPVLGLSATALASGTSPLIATAMAGGAVAEALTRGGAPRLSPHPAARRGITRVPEIAVTLRSAVPPTDARRSEP</sequence>
<reference evidence="13" key="1">
    <citation type="journal article" date="2019" name="Int. J. Syst. Evol. Microbiol.">
        <title>The Global Catalogue of Microorganisms (GCM) 10K type strain sequencing project: providing services to taxonomists for standard genome sequencing and annotation.</title>
        <authorList>
            <consortium name="The Broad Institute Genomics Platform"/>
            <consortium name="The Broad Institute Genome Sequencing Center for Infectious Disease"/>
            <person name="Wu L."/>
            <person name="Ma J."/>
        </authorList>
    </citation>
    <scope>NUCLEOTIDE SEQUENCE [LARGE SCALE GENOMIC DNA]</scope>
    <source>
        <strain evidence="13">CCM 7526</strain>
    </source>
</reference>
<dbReference type="CDD" id="cd17574">
    <property type="entry name" value="REC_OmpR"/>
    <property type="match status" value="1"/>
</dbReference>
<dbReference type="InterPro" id="IPR036890">
    <property type="entry name" value="HATPase_C_sf"/>
</dbReference>
<keyword evidence="9" id="KW-0812">Transmembrane</keyword>
<feature type="transmembrane region" description="Helical" evidence="9">
    <location>
        <begin position="64"/>
        <end position="82"/>
    </location>
</feature>
<dbReference type="Pfam" id="PF00512">
    <property type="entry name" value="HisKA"/>
    <property type="match status" value="1"/>
</dbReference>
<dbReference type="SUPFAM" id="SSF55874">
    <property type="entry name" value="ATPase domain of HSP90 chaperone/DNA topoisomerase II/histidine kinase"/>
    <property type="match status" value="1"/>
</dbReference>
<dbReference type="SMART" id="SM00448">
    <property type="entry name" value="REC"/>
    <property type="match status" value="2"/>
</dbReference>
<dbReference type="Gene3D" id="3.30.565.10">
    <property type="entry name" value="Histidine kinase-like ATPase, C-terminal domain"/>
    <property type="match status" value="1"/>
</dbReference>
<dbReference type="PROSITE" id="PS50110">
    <property type="entry name" value="RESPONSE_REGULATORY"/>
    <property type="match status" value="2"/>
</dbReference>
<name>A0ABW4AG66_9ACTN</name>
<dbReference type="InterPro" id="IPR003661">
    <property type="entry name" value="HisK_dim/P_dom"/>
</dbReference>
<accession>A0ABW4AG66</accession>
<dbReference type="RefSeq" id="WP_317790589.1">
    <property type="nucleotide sequence ID" value="NZ_AP028461.1"/>
</dbReference>
<dbReference type="Pfam" id="PF02518">
    <property type="entry name" value="HATPase_c"/>
    <property type="match status" value="1"/>
</dbReference>
<feature type="domain" description="Response regulatory" evidence="11">
    <location>
        <begin position="735"/>
        <end position="855"/>
    </location>
</feature>
<dbReference type="CDD" id="cd16922">
    <property type="entry name" value="HATPase_EvgS-ArcB-TorS-like"/>
    <property type="match status" value="1"/>
</dbReference>
<comment type="catalytic activity">
    <reaction evidence="1">
        <text>ATP + protein L-histidine = ADP + protein N-phospho-L-histidine.</text>
        <dbReference type="EC" id="2.7.13.3"/>
    </reaction>
</comment>
<dbReference type="Gene3D" id="3.40.50.2300">
    <property type="match status" value="2"/>
</dbReference>
<feature type="domain" description="Response regulatory" evidence="11">
    <location>
        <begin position="615"/>
        <end position="728"/>
    </location>
</feature>
<evidence type="ECO:0000256" key="9">
    <source>
        <dbReference type="SAM" id="Phobius"/>
    </source>
</evidence>
<evidence type="ECO:0000256" key="8">
    <source>
        <dbReference type="PROSITE-ProRule" id="PRU00169"/>
    </source>
</evidence>
<dbReference type="SMART" id="SM00387">
    <property type="entry name" value="HATPase_c"/>
    <property type="match status" value="1"/>
</dbReference>
<evidence type="ECO:0000256" key="3">
    <source>
        <dbReference type="ARBA" id="ARBA00012438"/>
    </source>
</evidence>
<keyword evidence="5" id="KW-0808">Transferase</keyword>
<feature type="modified residue" description="4-aspartylphosphate" evidence="8">
    <location>
        <position position="784"/>
    </location>
</feature>
<dbReference type="InterPro" id="IPR004358">
    <property type="entry name" value="Sig_transdc_His_kin-like_C"/>
</dbReference>
<dbReference type="Proteomes" id="UP001597183">
    <property type="component" value="Unassembled WGS sequence"/>
</dbReference>
<feature type="transmembrane region" description="Helical" evidence="9">
    <location>
        <begin position="179"/>
        <end position="199"/>
    </location>
</feature>
<keyword evidence="13" id="KW-1185">Reference proteome</keyword>
<protein>
    <recommendedName>
        <fullName evidence="3">histidine kinase</fullName>
        <ecNumber evidence="3">2.7.13.3</ecNumber>
    </recommendedName>
</protein>
<comment type="subcellular location">
    <subcellularLocation>
        <location evidence="2">Cell membrane</location>
    </subcellularLocation>
</comment>
<feature type="transmembrane region" description="Helical" evidence="9">
    <location>
        <begin position="38"/>
        <end position="58"/>
    </location>
</feature>
<dbReference type="InterPro" id="IPR011006">
    <property type="entry name" value="CheY-like_superfamily"/>
</dbReference>
<dbReference type="InterPro" id="IPR001789">
    <property type="entry name" value="Sig_transdc_resp-reg_receiver"/>
</dbReference>
<evidence type="ECO:0000256" key="4">
    <source>
        <dbReference type="ARBA" id="ARBA00022553"/>
    </source>
</evidence>
<evidence type="ECO:0000313" key="12">
    <source>
        <dbReference type="EMBL" id="MFD1369185.1"/>
    </source>
</evidence>
<feature type="transmembrane region" description="Helical" evidence="9">
    <location>
        <begin position="125"/>
        <end position="142"/>
    </location>
</feature>
<feature type="modified residue" description="4-aspartylphosphate" evidence="8">
    <location>
        <position position="664"/>
    </location>
</feature>
<evidence type="ECO:0000259" key="11">
    <source>
        <dbReference type="PROSITE" id="PS50110"/>
    </source>
</evidence>
<evidence type="ECO:0000256" key="5">
    <source>
        <dbReference type="ARBA" id="ARBA00022679"/>
    </source>
</evidence>
<dbReference type="InterPro" id="IPR036097">
    <property type="entry name" value="HisK_dim/P_sf"/>
</dbReference>
<dbReference type="Pfam" id="PF00072">
    <property type="entry name" value="Response_reg"/>
    <property type="match status" value="2"/>
</dbReference>
<organism evidence="12 13">
    <name type="scientific">Actinoplanes sichuanensis</name>
    <dbReference type="NCBI Taxonomy" id="512349"/>
    <lineage>
        <taxon>Bacteria</taxon>
        <taxon>Bacillati</taxon>
        <taxon>Actinomycetota</taxon>
        <taxon>Actinomycetes</taxon>
        <taxon>Micromonosporales</taxon>
        <taxon>Micromonosporaceae</taxon>
        <taxon>Actinoplanes</taxon>
    </lineage>
</organism>
<dbReference type="CDD" id="cd00082">
    <property type="entry name" value="HisKA"/>
    <property type="match status" value="1"/>
</dbReference>
<dbReference type="InterPro" id="IPR003594">
    <property type="entry name" value="HATPase_dom"/>
</dbReference>
<dbReference type="PRINTS" id="PR00344">
    <property type="entry name" value="BCTRLSENSOR"/>
</dbReference>
<dbReference type="EMBL" id="JBHTMK010000038">
    <property type="protein sequence ID" value="MFD1369185.1"/>
    <property type="molecule type" value="Genomic_DNA"/>
</dbReference>